<keyword evidence="8" id="KW-0963">Cytoplasm</keyword>
<dbReference type="SUPFAM" id="SSF52374">
    <property type="entry name" value="Nucleotidylyl transferase"/>
    <property type="match status" value="1"/>
</dbReference>
<comment type="similarity">
    <text evidence="2 8">Belongs to the pantothenate synthetase family.</text>
</comment>
<dbReference type="Pfam" id="PF02569">
    <property type="entry name" value="Pantoate_ligase"/>
    <property type="match status" value="1"/>
</dbReference>
<feature type="binding site" evidence="8">
    <location>
        <position position="63"/>
    </location>
    <ligand>
        <name>(R)-pantoate</name>
        <dbReference type="ChEBI" id="CHEBI:15980"/>
    </ligand>
</feature>
<dbReference type="InterPro" id="IPR042176">
    <property type="entry name" value="Pantoate_ligase_C"/>
</dbReference>
<comment type="subcellular location">
    <subcellularLocation>
        <location evidence="8">Cytoplasm</location>
    </subcellularLocation>
</comment>
<feature type="binding site" evidence="8">
    <location>
        <begin position="149"/>
        <end position="152"/>
    </location>
    <ligand>
        <name>ATP</name>
        <dbReference type="ChEBI" id="CHEBI:30616"/>
    </ligand>
</feature>
<reference evidence="9" key="1">
    <citation type="submission" date="2022-05" db="EMBL/GenBank/DDBJ databases">
        <title>Genomic analysis of Brachybacterium sp. CBA3104.</title>
        <authorList>
            <person name="Roh S.W."/>
            <person name="Kim Y.B."/>
            <person name="Kim Y."/>
        </authorList>
    </citation>
    <scope>NUCLEOTIDE SEQUENCE</scope>
    <source>
        <strain evidence="9">CBA3104</strain>
    </source>
</reference>
<comment type="pathway">
    <text evidence="1 8">Cofactor biosynthesis; (R)-pantothenate biosynthesis; (R)-pantothenate from (R)-pantoate and beta-alanine: step 1/1.</text>
</comment>
<evidence type="ECO:0000256" key="6">
    <source>
        <dbReference type="ARBA" id="ARBA00022840"/>
    </source>
</evidence>
<protein>
    <recommendedName>
        <fullName evidence="8">Pantothenate synthetase</fullName>
        <shortName evidence="8">PS</shortName>
        <ecNumber evidence="8">6.3.2.1</ecNumber>
    </recommendedName>
    <alternativeName>
        <fullName evidence="8">Pantoate--beta-alanine ligase</fullName>
    </alternativeName>
    <alternativeName>
        <fullName evidence="8">Pantoate-activating enzyme</fullName>
    </alternativeName>
</protein>
<dbReference type="Proteomes" id="UP001055868">
    <property type="component" value="Chromosome"/>
</dbReference>
<evidence type="ECO:0000256" key="7">
    <source>
        <dbReference type="ARBA" id="ARBA00048258"/>
    </source>
</evidence>
<comment type="miscellaneous">
    <text evidence="8">The reaction proceeds by a bi uni uni bi ping pong mechanism.</text>
</comment>
<organism evidence="9 10">
    <name type="scientific">Brachybacterium kimchii</name>
    <dbReference type="NCBI Taxonomy" id="2942909"/>
    <lineage>
        <taxon>Bacteria</taxon>
        <taxon>Bacillati</taxon>
        <taxon>Actinomycetota</taxon>
        <taxon>Actinomycetes</taxon>
        <taxon>Micrococcales</taxon>
        <taxon>Dermabacteraceae</taxon>
        <taxon>Brachybacterium</taxon>
    </lineage>
</organism>
<sequence length="284" mass="29830">MTEPATQLVTTKDALRAARAQFEGPVAVVMTMGALHEGHLSLVHRAREVARHVILTDFVNPLQFGPGEDLETYPRDIDADLALVDGLVDLVFAPSVEEMYPVLPPAVSVSAGRLGTALEGSARPGHFDGVVTVITKLLQLTAPEIAVFGRKDAQQLAIVQALVRDLDLPVRIEAAPIVREPGGLARSSRNVRLGAEGRTHALALSRAVRAAEAAAPSAPGIRAALADAVAAGSPGVRWDYALALDPVTFEEIGDDHEGEVLVVMAAHVDGVRLLDAAVVEATPS</sequence>
<dbReference type="NCBIfam" id="TIGR00018">
    <property type="entry name" value="panC"/>
    <property type="match status" value="1"/>
</dbReference>
<evidence type="ECO:0000256" key="5">
    <source>
        <dbReference type="ARBA" id="ARBA00022741"/>
    </source>
</evidence>
<dbReference type="RefSeq" id="WP_249480479.1">
    <property type="nucleotide sequence ID" value="NZ_CP097218.1"/>
</dbReference>
<keyword evidence="4 8" id="KW-0566">Pantothenate biosynthesis</keyword>
<dbReference type="EMBL" id="CP097218">
    <property type="protein sequence ID" value="UQN31068.1"/>
    <property type="molecule type" value="Genomic_DNA"/>
</dbReference>
<feature type="binding site" evidence="8">
    <location>
        <position position="178"/>
    </location>
    <ligand>
        <name>ATP</name>
        <dbReference type="ChEBI" id="CHEBI:30616"/>
    </ligand>
</feature>
<dbReference type="GO" id="GO:0016874">
    <property type="term" value="F:ligase activity"/>
    <property type="evidence" value="ECO:0007669"/>
    <property type="project" value="UniProtKB-KW"/>
</dbReference>
<evidence type="ECO:0000256" key="8">
    <source>
        <dbReference type="HAMAP-Rule" id="MF_00158"/>
    </source>
</evidence>
<comment type="function">
    <text evidence="8">Catalyzes the condensation of pantoate with beta-alanine in an ATP-dependent reaction via a pantoyl-adenylate intermediate.</text>
</comment>
<comment type="catalytic activity">
    <reaction evidence="7 8">
        <text>(R)-pantoate + beta-alanine + ATP = (R)-pantothenate + AMP + diphosphate + H(+)</text>
        <dbReference type="Rhea" id="RHEA:10912"/>
        <dbReference type="ChEBI" id="CHEBI:15378"/>
        <dbReference type="ChEBI" id="CHEBI:15980"/>
        <dbReference type="ChEBI" id="CHEBI:29032"/>
        <dbReference type="ChEBI" id="CHEBI:30616"/>
        <dbReference type="ChEBI" id="CHEBI:33019"/>
        <dbReference type="ChEBI" id="CHEBI:57966"/>
        <dbReference type="ChEBI" id="CHEBI:456215"/>
        <dbReference type="EC" id="6.3.2.1"/>
    </reaction>
</comment>
<comment type="subunit">
    <text evidence="8">Homodimer.</text>
</comment>
<keyword evidence="6 8" id="KW-0067">ATP-binding</keyword>
<feature type="binding site" evidence="8">
    <location>
        <position position="63"/>
    </location>
    <ligand>
        <name>beta-alanine</name>
        <dbReference type="ChEBI" id="CHEBI:57966"/>
    </ligand>
</feature>
<keyword evidence="5 8" id="KW-0547">Nucleotide-binding</keyword>
<name>A0ABY4N936_9MICO</name>
<accession>A0ABY4N936</accession>
<feature type="binding site" evidence="8">
    <location>
        <begin position="186"/>
        <end position="189"/>
    </location>
    <ligand>
        <name>ATP</name>
        <dbReference type="ChEBI" id="CHEBI:30616"/>
    </ligand>
</feature>
<evidence type="ECO:0000256" key="2">
    <source>
        <dbReference type="ARBA" id="ARBA00009256"/>
    </source>
</evidence>
<dbReference type="Gene3D" id="3.40.50.620">
    <property type="entry name" value="HUPs"/>
    <property type="match status" value="1"/>
</dbReference>
<feature type="binding site" evidence="8">
    <location>
        <position position="155"/>
    </location>
    <ligand>
        <name>(R)-pantoate</name>
        <dbReference type="ChEBI" id="CHEBI:15980"/>
    </ligand>
</feature>
<keyword evidence="10" id="KW-1185">Reference proteome</keyword>
<dbReference type="EC" id="6.3.2.1" evidence="8"/>
<evidence type="ECO:0000313" key="9">
    <source>
        <dbReference type="EMBL" id="UQN31068.1"/>
    </source>
</evidence>
<proteinExistence type="inferred from homology"/>
<keyword evidence="3 8" id="KW-0436">Ligase</keyword>
<feature type="binding site" evidence="8">
    <location>
        <begin position="32"/>
        <end position="39"/>
    </location>
    <ligand>
        <name>ATP</name>
        <dbReference type="ChEBI" id="CHEBI:30616"/>
    </ligand>
</feature>
<dbReference type="InterPro" id="IPR003721">
    <property type="entry name" value="Pantoate_ligase"/>
</dbReference>
<gene>
    <name evidence="8 9" type="primary">panC</name>
    <name evidence="9" type="ORF">M4486_07240</name>
</gene>
<feature type="active site" description="Proton donor" evidence="8">
    <location>
        <position position="39"/>
    </location>
</feature>
<evidence type="ECO:0000256" key="1">
    <source>
        <dbReference type="ARBA" id="ARBA00004990"/>
    </source>
</evidence>
<dbReference type="InterPro" id="IPR014729">
    <property type="entry name" value="Rossmann-like_a/b/a_fold"/>
</dbReference>
<dbReference type="PANTHER" id="PTHR21299:SF1">
    <property type="entry name" value="PANTOATE--BETA-ALANINE LIGASE"/>
    <property type="match status" value="1"/>
</dbReference>
<evidence type="ECO:0000256" key="3">
    <source>
        <dbReference type="ARBA" id="ARBA00022598"/>
    </source>
</evidence>
<dbReference type="Gene3D" id="3.30.1300.10">
    <property type="entry name" value="Pantoate-beta-alanine ligase, C-terminal domain"/>
    <property type="match status" value="1"/>
</dbReference>
<evidence type="ECO:0000256" key="4">
    <source>
        <dbReference type="ARBA" id="ARBA00022655"/>
    </source>
</evidence>
<evidence type="ECO:0000313" key="10">
    <source>
        <dbReference type="Proteomes" id="UP001055868"/>
    </source>
</evidence>
<dbReference type="PANTHER" id="PTHR21299">
    <property type="entry name" value="CYTIDYLATE KINASE/PANTOATE-BETA-ALANINE LIGASE"/>
    <property type="match status" value="1"/>
</dbReference>
<dbReference type="HAMAP" id="MF_00158">
    <property type="entry name" value="PanC"/>
    <property type="match status" value="1"/>
</dbReference>